<accession>A0A0A2MDC8</accession>
<evidence type="ECO:0008006" key="3">
    <source>
        <dbReference type="Google" id="ProtNLM"/>
    </source>
</evidence>
<comment type="caution">
    <text evidence="1">The sequence shown here is derived from an EMBL/GenBank/DDBJ whole genome shotgun (WGS) entry which is preliminary data.</text>
</comment>
<dbReference type="RefSeq" id="WP_020211897.1">
    <property type="nucleotide sequence ID" value="NZ_JRLX01000011.1"/>
</dbReference>
<gene>
    <name evidence="1" type="ORF">Q765_12040</name>
</gene>
<organism evidence="1 2">
    <name type="scientific">Flavobacterium rivuli WB 3.3-2 = DSM 21788</name>
    <dbReference type="NCBI Taxonomy" id="1121895"/>
    <lineage>
        <taxon>Bacteria</taxon>
        <taxon>Pseudomonadati</taxon>
        <taxon>Bacteroidota</taxon>
        <taxon>Flavobacteriia</taxon>
        <taxon>Flavobacteriales</taxon>
        <taxon>Flavobacteriaceae</taxon>
        <taxon>Flavobacterium</taxon>
    </lineage>
</organism>
<reference evidence="1 2" key="1">
    <citation type="submission" date="2013-09" db="EMBL/GenBank/DDBJ databases">
        <authorList>
            <person name="Zeng Z."/>
            <person name="Chen C."/>
        </authorList>
    </citation>
    <scope>NUCLEOTIDE SEQUENCE [LARGE SCALE GENOMIC DNA]</scope>
    <source>
        <strain evidence="1 2">WB 3.3-2</strain>
    </source>
</reference>
<dbReference type="AlphaFoldDB" id="A0A0A2MDC8"/>
<proteinExistence type="predicted"/>
<dbReference type="Proteomes" id="UP000030152">
    <property type="component" value="Unassembled WGS sequence"/>
</dbReference>
<dbReference type="eggNOG" id="COG0760">
    <property type="taxonomic scope" value="Bacteria"/>
</dbReference>
<name>A0A0A2MDC8_9FLAO</name>
<evidence type="ECO:0000313" key="2">
    <source>
        <dbReference type="Proteomes" id="UP000030152"/>
    </source>
</evidence>
<dbReference type="PROSITE" id="PS51257">
    <property type="entry name" value="PROKAR_LIPOPROTEIN"/>
    <property type="match status" value="1"/>
</dbReference>
<evidence type="ECO:0000313" key="1">
    <source>
        <dbReference type="EMBL" id="KGO86300.1"/>
    </source>
</evidence>
<protein>
    <recommendedName>
        <fullName evidence="3">Peptidylprolyl isomerase</fullName>
    </recommendedName>
</protein>
<keyword evidence="2" id="KW-1185">Reference proteome</keyword>
<dbReference type="STRING" id="1121895.GCA_000378485_00768"/>
<dbReference type="OrthoDB" id="9785180at2"/>
<sequence length="283" mass="32927">MVRKALLLFFALVVFSCNKKQEAGPDTAAARVNSAYLDREELKGIVPEGTSKQDSIAIIKSYIDRWASQKLMYDAAVVNIGADKQQELDGLIKQYTTDLYTKAYLEEMVKQSVDTVVPQEELVKYYNANKQNFRTTGTLVRLKYIRMDKEHPKFSLARQRFLSGNKKDLKTLNEMALQFKSYAFNDSIWTDMNSIYQKLPFINPDNRDKYMHGGTSFQYPDSLDVYMVKVTKVIDRNQIAPFEYIKPTLQQVIINNRKLELIKKFQKEITDDAIKNNKYEIYK</sequence>
<dbReference type="EMBL" id="JRLX01000011">
    <property type="protein sequence ID" value="KGO86300.1"/>
    <property type="molecule type" value="Genomic_DNA"/>
</dbReference>